<proteinExistence type="predicted"/>
<reference evidence="1 2" key="1">
    <citation type="journal article" date="2022" name="Genome Biol. Evol.">
        <title>The Spruce Budworm Genome: Reconstructing the Evolutionary History of Antifreeze Proteins.</title>
        <authorList>
            <person name="Beliveau C."/>
            <person name="Gagne P."/>
            <person name="Picq S."/>
            <person name="Vernygora O."/>
            <person name="Keeling C.I."/>
            <person name="Pinkney K."/>
            <person name="Doucet D."/>
            <person name="Wen F."/>
            <person name="Johnston J.S."/>
            <person name="Maaroufi H."/>
            <person name="Boyle B."/>
            <person name="Laroche J."/>
            <person name="Dewar K."/>
            <person name="Juretic N."/>
            <person name="Blackburn G."/>
            <person name="Nisole A."/>
            <person name="Brunet B."/>
            <person name="Brandao M."/>
            <person name="Lumley L."/>
            <person name="Duan J."/>
            <person name="Quan G."/>
            <person name="Lucarotti C.J."/>
            <person name="Roe A.D."/>
            <person name="Sperling F.A.H."/>
            <person name="Levesque R.C."/>
            <person name="Cusson M."/>
        </authorList>
    </citation>
    <scope>NUCLEOTIDE SEQUENCE [LARGE SCALE GENOMIC DNA]</scope>
    <source>
        <strain evidence="1">Glfc:IPQL:Cfum</strain>
    </source>
</reference>
<evidence type="ECO:0000313" key="1">
    <source>
        <dbReference type="EMBL" id="KAI8440784.1"/>
    </source>
</evidence>
<protein>
    <submittedName>
        <fullName evidence="1">Uncharacterized protein</fullName>
    </submittedName>
</protein>
<evidence type="ECO:0000313" key="2">
    <source>
        <dbReference type="Proteomes" id="UP001064048"/>
    </source>
</evidence>
<dbReference type="EMBL" id="CM046115">
    <property type="protein sequence ID" value="KAI8440784.1"/>
    <property type="molecule type" value="Genomic_DNA"/>
</dbReference>
<accession>A0ACC0KWS7</accession>
<keyword evidence="2" id="KW-1185">Reference proteome</keyword>
<sequence length="279" mass="30557">MNDNEGKEFAALGVKKWLIKQLFSLGIKSPTPIQKGCIQQILAGDDCIGAAKTGSGKTFAFALPILQNLLFSESFSDDLETIFNVLPAKRQNLLFSATISEEVRDSKILPLNKDVMSTLDQRYAVCPAYARDVYLVQALRKYRETTPSSHVLVFTDTKKECQEAQLDNEEFEVRKRNYRVKRWLQAGVDPDAMEAGDTQNPLQESGDIDASIKEGLKKVNKNLMKKDERFKDVIGKISKIKKKAEAVKQKGGGGGGCARGCGCGCGACACAGYTGIMVA</sequence>
<comment type="caution">
    <text evidence="1">The sequence shown here is derived from an EMBL/GenBank/DDBJ whole genome shotgun (WGS) entry which is preliminary data.</text>
</comment>
<name>A0ACC0KWS7_CHOFU</name>
<organism evidence="1 2">
    <name type="scientific">Choristoneura fumiferana</name>
    <name type="common">Spruce budworm moth</name>
    <name type="synonym">Archips fumiferana</name>
    <dbReference type="NCBI Taxonomy" id="7141"/>
    <lineage>
        <taxon>Eukaryota</taxon>
        <taxon>Metazoa</taxon>
        <taxon>Ecdysozoa</taxon>
        <taxon>Arthropoda</taxon>
        <taxon>Hexapoda</taxon>
        <taxon>Insecta</taxon>
        <taxon>Pterygota</taxon>
        <taxon>Neoptera</taxon>
        <taxon>Endopterygota</taxon>
        <taxon>Lepidoptera</taxon>
        <taxon>Glossata</taxon>
        <taxon>Ditrysia</taxon>
        <taxon>Tortricoidea</taxon>
        <taxon>Tortricidae</taxon>
        <taxon>Tortricinae</taxon>
        <taxon>Choristoneura</taxon>
    </lineage>
</organism>
<dbReference type="Proteomes" id="UP001064048">
    <property type="component" value="Chromosome 15"/>
</dbReference>
<gene>
    <name evidence="1" type="ORF">MSG28_009112</name>
</gene>